<organism evidence="1 2">
    <name type="scientific">Eiseniibacteriota bacterium</name>
    <dbReference type="NCBI Taxonomy" id="2212470"/>
    <lineage>
        <taxon>Bacteria</taxon>
        <taxon>Candidatus Eiseniibacteriota</taxon>
    </lineage>
</organism>
<dbReference type="EMBL" id="VGIY01000311">
    <property type="protein sequence ID" value="MBM3318277.1"/>
    <property type="molecule type" value="Genomic_DNA"/>
</dbReference>
<sequence length="55" mass="5754">ADPLFCDPENLDLRLHSDSPCAPGGECGLMGALPIGCGPTPAEATTWGRVKVLFR</sequence>
<evidence type="ECO:0000313" key="1">
    <source>
        <dbReference type="EMBL" id="MBM3318277.1"/>
    </source>
</evidence>
<dbReference type="Proteomes" id="UP000748308">
    <property type="component" value="Unassembled WGS sequence"/>
</dbReference>
<comment type="caution">
    <text evidence="1">The sequence shown here is derived from an EMBL/GenBank/DDBJ whole genome shotgun (WGS) entry which is preliminary data.</text>
</comment>
<evidence type="ECO:0000313" key="2">
    <source>
        <dbReference type="Proteomes" id="UP000748308"/>
    </source>
</evidence>
<dbReference type="AlphaFoldDB" id="A0A937XC66"/>
<accession>A0A937XC66</accession>
<protein>
    <submittedName>
        <fullName evidence="1">Uncharacterized protein</fullName>
    </submittedName>
</protein>
<proteinExistence type="predicted"/>
<gene>
    <name evidence="1" type="ORF">FJY75_10555</name>
</gene>
<feature type="non-terminal residue" evidence="1">
    <location>
        <position position="1"/>
    </location>
</feature>
<name>A0A937XC66_UNCEI</name>
<reference evidence="1" key="1">
    <citation type="submission" date="2019-03" db="EMBL/GenBank/DDBJ databases">
        <title>Lake Tanganyika Metagenome-Assembled Genomes (MAGs).</title>
        <authorList>
            <person name="Tran P."/>
        </authorList>
    </citation>
    <scope>NUCLEOTIDE SEQUENCE</scope>
    <source>
        <strain evidence="1">M_DeepCast_400m_m2_100</strain>
    </source>
</reference>